<organism evidence="1 2">
    <name type="scientific">Dibothriocephalus latus</name>
    <name type="common">Fish tapeworm</name>
    <name type="synonym">Diphyllobothrium latum</name>
    <dbReference type="NCBI Taxonomy" id="60516"/>
    <lineage>
        <taxon>Eukaryota</taxon>
        <taxon>Metazoa</taxon>
        <taxon>Spiralia</taxon>
        <taxon>Lophotrochozoa</taxon>
        <taxon>Platyhelminthes</taxon>
        <taxon>Cestoda</taxon>
        <taxon>Eucestoda</taxon>
        <taxon>Diphyllobothriidea</taxon>
        <taxon>Diphyllobothriidae</taxon>
        <taxon>Dibothriocephalus</taxon>
    </lineage>
</organism>
<accession>A0A3P7L6F4</accession>
<proteinExistence type="predicted"/>
<evidence type="ECO:0000313" key="2">
    <source>
        <dbReference type="Proteomes" id="UP000281553"/>
    </source>
</evidence>
<sequence>MKLGSCIHERKLAARRGDEVSQVAAHIYETGHELNFAAVKVLSHVGNKTNREWIEAWSTDGNSVKRCVELAPVYRALRDYL</sequence>
<gene>
    <name evidence="1" type="ORF">DILT_LOCUS8876</name>
</gene>
<evidence type="ECO:0000313" key="1">
    <source>
        <dbReference type="EMBL" id="VDN13045.1"/>
    </source>
</evidence>
<dbReference type="OrthoDB" id="6236021at2759"/>
<keyword evidence="2" id="KW-1185">Reference proteome</keyword>
<protein>
    <submittedName>
        <fullName evidence="1">Uncharacterized protein</fullName>
    </submittedName>
</protein>
<name>A0A3P7L6F4_DIBLA</name>
<dbReference type="AlphaFoldDB" id="A0A3P7L6F4"/>
<reference evidence="1 2" key="1">
    <citation type="submission" date="2018-11" db="EMBL/GenBank/DDBJ databases">
        <authorList>
            <consortium name="Pathogen Informatics"/>
        </authorList>
    </citation>
    <scope>NUCLEOTIDE SEQUENCE [LARGE SCALE GENOMIC DNA]</scope>
</reference>
<dbReference type="Proteomes" id="UP000281553">
    <property type="component" value="Unassembled WGS sequence"/>
</dbReference>
<dbReference type="EMBL" id="UYRU01055450">
    <property type="protein sequence ID" value="VDN13045.1"/>
    <property type="molecule type" value="Genomic_DNA"/>
</dbReference>